<dbReference type="InterPro" id="IPR029060">
    <property type="entry name" value="PIN-like_dom_sf"/>
</dbReference>
<keyword evidence="11" id="KW-1185">Reference proteome</keyword>
<dbReference type="InterPro" id="IPR022907">
    <property type="entry name" value="VapC_family"/>
</dbReference>
<dbReference type="EMBL" id="FPKU01000003">
    <property type="protein sequence ID" value="SFZ86077.1"/>
    <property type="molecule type" value="Genomic_DNA"/>
</dbReference>
<dbReference type="InterPro" id="IPR050556">
    <property type="entry name" value="Type_II_TA_system_RNase"/>
</dbReference>
<dbReference type="PANTHER" id="PTHR33653">
    <property type="entry name" value="RIBONUCLEASE VAPC2"/>
    <property type="match status" value="1"/>
</dbReference>
<dbReference type="PANTHER" id="PTHR33653:SF1">
    <property type="entry name" value="RIBONUCLEASE VAPC2"/>
    <property type="match status" value="1"/>
</dbReference>
<dbReference type="GO" id="GO:0004540">
    <property type="term" value="F:RNA nuclease activity"/>
    <property type="evidence" value="ECO:0007669"/>
    <property type="project" value="InterPro"/>
</dbReference>
<comment type="similarity">
    <text evidence="7 8">Belongs to the PINc/VapC protein family.</text>
</comment>
<name>A0A1K2I108_9HYPH</name>
<keyword evidence="8" id="KW-0800">Toxin</keyword>
<gene>
    <name evidence="8" type="primary">vapC</name>
    <name evidence="10" type="ORF">SAMN02983003_3251</name>
</gene>
<evidence type="ECO:0000256" key="2">
    <source>
        <dbReference type="ARBA" id="ARBA00022649"/>
    </source>
</evidence>
<dbReference type="Pfam" id="PF01850">
    <property type="entry name" value="PIN"/>
    <property type="match status" value="1"/>
</dbReference>
<accession>A0A1K2I108</accession>
<reference evidence="10 11" key="1">
    <citation type="submission" date="2016-11" db="EMBL/GenBank/DDBJ databases">
        <authorList>
            <person name="Jaros S."/>
            <person name="Januszkiewicz K."/>
            <person name="Wedrychowicz H."/>
        </authorList>
    </citation>
    <scope>NUCLEOTIDE SEQUENCE [LARGE SCALE GENOMIC DNA]</scope>
    <source>
        <strain evidence="10 11">ATCC 23634</strain>
    </source>
</reference>
<keyword evidence="2 8" id="KW-1277">Toxin-antitoxin system</keyword>
<evidence type="ECO:0000256" key="8">
    <source>
        <dbReference type="HAMAP-Rule" id="MF_00265"/>
    </source>
</evidence>
<evidence type="ECO:0000256" key="3">
    <source>
        <dbReference type="ARBA" id="ARBA00022722"/>
    </source>
</evidence>
<dbReference type="InterPro" id="IPR002716">
    <property type="entry name" value="PIN_dom"/>
</dbReference>
<evidence type="ECO:0000256" key="5">
    <source>
        <dbReference type="ARBA" id="ARBA00022801"/>
    </source>
</evidence>
<feature type="domain" description="PIN" evidence="9">
    <location>
        <begin position="6"/>
        <end position="126"/>
    </location>
</feature>
<dbReference type="GO" id="GO:0016787">
    <property type="term" value="F:hydrolase activity"/>
    <property type="evidence" value="ECO:0007669"/>
    <property type="project" value="UniProtKB-KW"/>
</dbReference>
<organism evidence="10 11">
    <name type="scientific">Devosia enhydra</name>
    <dbReference type="NCBI Taxonomy" id="665118"/>
    <lineage>
        <taxon>Bacteria</taxon>
        <taxon>Pseudomonadati</taxon>
        <taxon>Pseudomonadota</taxon>
        <taxon>Alphaproteobacteria</taxon>
        <taxon>Hyphomicrobiales</taxon>
        <taxon>Devosiaceae</taxon>
        <taxon>Devosia</taxon>
    </lineage>
</organism>
<dbReference type="Gene3D" id="3.40.50.1010">
    <property type="entry name" value="5'-nuclease"/>
    <property type="match status" value="1"/>
</dbReference>
<keyword evidence="3 8" id="KW-0540">Nuclease</keyword>
<keyword evidence="5 8" id="KW-0378">Hydrolase</keyword>
<dbReference type="EC" id="3.1.-.-" evidence="8"/>
<protein>
    <recommendedName>
        <fullName evidence="8">Ribonuclease VapC</fullName>
        <shortName evidence="8">RNase VapC</shortName>
        <ecNumber evidence="8">3.1.-.-</ecNumber>
    </recommendedName>
    <alternativeName>
        <fullName evidence="8">Toxin VapC</fullName>
    </alternativeName>
</protein>
<dbReference type="AlphaFoldDB" id="A0A1K2I108"/>
<comment type="function">
    <text evidence="8">Toxic component of a toxin-antitoxin (TA) system. An RNase.</text>
</comment>
<dbReference type="SUPFAM" id="SSF88723">
    <property type="entry name" value="PIN domain-like"/>
    <property type="match status" value="1"/>
</dbReference>
<dbReference type="GO" id="GO:0000287">
    <property type="term" value="F:magnesium ion binding"/>
    <property type="evidence" value="ECO:0007669"/>
    <property type="project" value="UniProtKB-UniRule"/>
</dbReference>
<evidence type="ECO:0000256" key="4">
    <source>
        <dbReference type="ARBA" id="ARBA00022723"/>
    </source>
</evidence>
<evidence type="ECO:0000259" key="9">
    <source>
        <dbReference type="Pfam" id="PF01850"/>
    </source>
</evidence>
<evidence type="ECO:0000256" key="7">
    <source>
        <dbReference type="ARBA" id="ARBA00038093"/>
    </source>
</evidence>
<keyword evidence="6 8" id="KW-0460">Magnesium</keyword>
<keyword evidence="10" id="KW-0255">Endonuclease</keyword>
<dbReference type="GO" id="GO:0004519">
    <property type="term" value="F:endonuclease activity"/>
    <property type="evidence" value="ECO:0007669"/>
    <property type="project" value="UniProtKB-KW"/>
</dbReference>
<evidence type="ECO:0000256" key="1">
    <source>
        <dbReference type="ARBA" id="ARBA00001946"/>
    </source>
</evidence>
<sequence length="134" mass="14882">MNPTAMLDTNIVSELMRQGPGRLWQRAERYGIANLCMSIISAAELRYGAELKASKRLHDEITDILTVIHSMPFTEPAGEHYGEIRALLTRSGTPIGSNDLLIAAHALALDLTLISDNVREFARIPGLRVENWLD</sequence>
<dbReference type="HAMAP" id="MF_00265">
    <property type="entry name" value="VapC_Nob1"/>
    <property type="match status" value="1"/>
</dbReference>
<evidence type="ECO:0000313" key="11">
    <source>
        <dbReference type="Proteomes" id="UP000183447"/>
    </source>
</evidence>
<feature type="binding site" evidence="8">
    <location>
        <position position="8"/>
    </location>
    <ligand>
        <name>Mg(2+)</name>
        <dbReference type="ChEBI" id="CHEBI:18420"/>
    </ligand>
</feature>
<evidence type="ECO:0000256" key="6">
    <source>
        <dbReference type="ARBA" id="ARBA00022842"/>
    </source>
</evidence>
<dbReference type="GO" id="GO:0090729">
    <property type="term" value="F:toxin activity"/>
    <property type="evidence" value="ECO:0007669"/>
    <property type="project" value="UniProtKB-KW"/>
</dbReference>
<comment type="cofactor">
    <cofactor evidence="1 8">
        <name>Mg(2+)</name>
        <dbReference type="ChEBI" id="CHEBI:18420"/>
    </cofactor>
</comment>
<feature type="binding site" evidence="8">
    <location>
        <position position="99"/>
    </location>
    <ligand>
        <name>Mg(2+)</name>
        <dbReference type="ChEBI" id="CHEBI:18420"/>
    </ligand>
</feature>
<dbReference type="Proteomes" id="UP000183447">
    <property type="component" value="Unassembled WGS sequence"/>
</dbReference>
<proteinExistence type="inferred from homology"/>
<evidence type="ECO:0000313" key="10">
    <source>
        <dbReference type="EMBL" id="SFZ86077.1"/>
    </source>
</evidence>
<keyword evidence="4 8" id="KW-0479">Metal-binding</keyword>
<dbReference type="STRING" id="665118.SAMN02983003_3251"/>